<proteinExistence type="predicted"/>
<gene>
    <name evidence="2" type="ORF">FZC80_14295</name>
</gene>
<organism evidence="2 3">
    <name type="scientific">Rossellomorea aquimaris</name>
    <dbReference type="NCBI Taxonomy" id="189382"/>
    <lineage>
        <taxon>Bacteria</taxon>
        <taxon>Bacillati</taxon>
        <taxon>Bacillota</taxon>
        <taxon>Bacilli</taxon>
        <taxon>Bacillales</taxon>
        <taxon>Bacillaceae</taxon>
        <taxon>Rossellomorea</taxon>
    </lineage>
</organism>
<dbReference type="GO" id="GO:0046872">
    <property type="term" value="F:metal ion binding"/>
    <property type="evidence" value="ECO:0007669"/>
    <property type="project" value="UniProtKB-KW"/>
</dbReference>
<feature type="binding site" evidence="1">
    <location>
        <position position="197"/>
    </location>
    <ligand>
        <name>a divalent metal cation</name>
        <dbReference type="ChEBI" id="CHEBI:60240"/>
        <label>1</label>
    </ligand>
</feature>
<feature type="binding site" evidence="1">
    <location>
        <position position="11"/>
    </location>
    <ligand>
        <name>a divalent metal cation</name>
        <dbReference type="ChEBI" id="CHEBI:60240"/>
        <label>1</label>
    </ligand>
</feature>
<protein>
    <submittedName>
        <fullName evidence="2">TatD family deoxyribonuclease</fullName>
    </submittedName>
</protein>
<dbReference type="OrthoDB" id="9810005at2"/>
<evidence type="ECO:0000313" key="2">
    <source>
        <dbReference type="EMBL" id="TYS77012.1"/>
    </source>
</evidence>
<dbReference type="InterPro" id="IPR001130">
    <property type="entry name" value="TatD-like"/>
</dbReference>
<keyword evidence="1" id="KW-0479">Metal-binding</keyword>
<dbReference type="InterPro" id="IPR032466">
    <property type="entry name" value="Metal_Hydrolase"/>
</dbReference>
<dbReference type="GO" id="GO:0016788">
    <property type="term" value="F:hydrolase activity, acting on ester bonds"/>
    <property type="evidence" value="ECO:0007669"/>
    <property type="project" value="InterPro"/>
</dbReference>
<dbReference type="InterPro" id="IPR049677">
    <property type="entry name" value="QatD"/>
</dbReference>
<dbReference type="AlphaFoldDB" id="A0A5D4TRL7"/>
<dbReference type="PANTHER" id="PTHR46124">
    <property type="entry name" value="D-AMINOACYL-TRNA DEACYLASE"/>
    <property type="match status" value="1"/>
</dbReference>
<comment type="caution">
    <text evidence="2">The sequence shown here is derived from an EMBL/GenBank/DDBJ whole genome shotgun (WGS) entry which is preliminary data.</text>
</comment>
<reference evidence="2 3" key="1">
    <citation type="submission" date="2019-08" db="EMBL/GenBank/DDBJ databases">
        <title>Bacillus genomes from the desert of Cuatro Cienegas, Coahuila.</title>
        <authorList>
            <person name="Olmedo-Alvarez G."/>
        </authorList>
    </citation>
    <scope>NUCLEOTIDE SEQUENCE [LARGE SCALE GENOMIC DNA]</scope>
    <source>
        <strain evidence="2 3">CH451a_14T</strain>
    </source>
</reference>
<dbReference type="PANTHER" id="PTHR46124:SF2">
    <property type="entry name" value="D-AMINOACYL-TRNA DEACYLASE"/>
    <property type="match status" value="1"/>
</dbReference>
<evidence type="ECO:0000313" key="3">
    <source>
        <dbReference type="Proteomes" id="UP000325054"/>
    </source>
</evidence>
<sequence length="244" mass="27986">MSQFYHDSHVHLDLYKNTLDIIEQINSNKSYTIAVTNLPVLYEKALKTYPRSKYIRYAAGFHPELIGNFPEQIQEFYGLIKGSRFIGEIGLDFTKENVIYKELQLEVFKRTINICNKIGGKIVSIHSRGAASKVIEIIGSDFNGHVILHWFSGSITDLKKAIKYGYFFSINLNMLRTAKGRQLISLLPIDRILIESDGPFTNQFKDSYRIASIKETIWELAKVKSVSLEELNTILKNNFKNLIS</sequence>
<dbReference type="Gene3D" id="3.20.20.140">
    <property type="entry name" value="Metal-dependent hydrolases"/>
    <property type="match status" value="1"/>
</dbReference>
<dbReference type="Pfam" id="PF01026">
    <property type="entry name" value="TatD_DNase"/>
    <property type="match status" value="1"/>
</dbReference>
<dbReference type="Proteomes" id="UP000325054">
    <property type="component" value="Unassembled WGS sequence"/>
</dbReference>
<feature type="binding site" evidence="1">
    <location>
        <position position="88"/>
    </location>
    <ligand>
        <name>a divalent metal cation</name>
        <dbReference type="ChEBI" id="CHEBI:60240"/>
        <label>1</label>
    </ligand>
</feature>
<feature type="binding site" evidence="1">
    <location>
        <position position="126"/>
    </location>
    <ligand>
        <name>a divalent metal cation</name>
        <dbReference type="ChEBI" id="CHEBI:60240"/>
        <label>2</label>
    </ligand>
</feature>
<dbReference type="PIRSF" id="PIRSF005902">
    <property type="entry name" value="DNase_TatD"/>
    <property type="match status" value="1"/>
</dbReference>
<name>A0A5D4TRL7_9BACI</name>
<accession>A0A5D4TRL7</accession>
<feature type="binding site" evidence="1">
    <location>
        <position position="149"/>
    </location>
    <ligand>
        <name>a divalent metal cation</name>
        <dbReference type="ChEBI" id="CHEBI:60240"/>
        <label>2</label>
    </ligand>
</feature>
<dbReference type="EMBL" id="VTEW01000011">
    <property type="protein sequence ID" value="TYS77012.1"/>
    <property type="molecule type" value="Genomic_DNA"/>
</dbReference>
<dbReference type="RefSeq" id="WP_148992225.1">
    <property type="nucleotide sequence ID" value="NZ_VTEW01000011.1"/>
</dbReference>
<dbReference type="SUPFAM" id="SSF51556">
    <property type="entry name" value="Metallo-dependent hydrolases"/>
    <property type="match status" value="1"/>
</dbReference>
<dbReference type="NCBIfam" id="NF041926">
    <property type="entry name" value="QatD"/>
    <property type="match status" value="1"/>
</dbReference>
<evidence type="ECO:0000256" key="1">
    <source>
        <dbReference type="PIRSR" id="PIRSR005902-1"/>
    </source>
</evidence>
<feature type="binding site" evidence="1">
    <location>
        <position position="9"/>
    </location>
    <ligand>
        <name>a divalent metal cation</name>
        <dbReference type="ChEBI" id="CHEBI:60240"/>
        <label>1</label>
    </ligand>
</feature>